<proteinExistence type="predicted"/>
<name>X1QU30_9ZZZZ</name>
<organism evidence="1">
    <name type="scientific">marine sediment metagenome</name>
    <dbReference type="NCBI Taxonomy" id="412755"/>
    <lineage>
        <taxon>unclassified sequences</taxon>
        <taxon>metagenomes</taxon>
        <taxon>ecological metagenomes</taxon>
    </lineage>
</organism>
<sequence length="55" mass="5850">VAFIKSKITRIVLPNTTNNPQVDFRAIGDVGLKSLAGEGPSKPAIALLETTKTTR</sequence>
<comment type="caution">
    <text evidence="1">The sequence shown here is derived from an EMBL/GenBank/DDBJ whole genome shotgun (WGS) entry which is preliminary data.</text>
</comment>
<reference evidence="1" key="1">
    <citation type="journal article" date="2014" name="Front. Microbiol.">
        <title>High frequency of phylogenetically diverse reductive dehalogenase-homologous genes in deep subseafloor sedimentary metagenomes.</title>
        <authorList>
            <person name="Kawai M."/>
            <person name="Futagami T."/>
            <person name="Toyoda A."/>
            <person name="Takaki Y."/>
            <person name="Nishi S."/>
            <person name="Hori S."/>
            <person name="Arai W."/>
            <person name="Tsubouchi T."/>
            <person name="Morono Y."/>
            <person name="Uchiyama I."/>
            <person name="Ito T."/>
            <person name="Fujiyama A."/>
            <person name="Inagaki F."/>
            <person name="Takami H."/>
        </authorList>
    </citation>
    <scope>NUCLEOTIDE SEQUENCE</scope>
    <source>
        <strain evidence="1">Expedition CK06-06</strain>
    </source>
</reference>
<feature type="non-terminal residue" evidence="1">
    <location>
        <position position="1"/>
    </location>
</feature>
<evidence type="ECO:0000313" key="1">
    <source>
        <dbReference type="EMBL" id="GAI54410.1"/>
    </source>
</evidence>
<dbReference type="AlphaFoldDB" id="X1QU30"/>
<protein>
    <submittedName>
        <fullName evidence="1">Uncharacterized protein</fullName>
    </submittedName>
</protein>
<gene>
    <name evidence="1" type="ORF">S06H3_64563</name>
</gene>
<accession>X1QU30</accession>
<dbReference type="EMBL" id="BARV01043165">
    <property type="protein sequence ID" value="GAI54410.1"/>
    <property type="molecule type" value="Genomic_DNA"/>
</dbReference>